<evidence type="ECO:0000313" key="1">
    <source>
        <dbReference type="EMBL" id="EEZ99105.1"/>
    </source>
</evidence>
<dbReference type="PhylomeDB" id="D6WBY6"/>
<sequence length="123" mass="13741">MKTGGGISNLEMTSEQEVLLATLREQVEPLVNPYDSAADYFSNTHVKFEREPNFIFYVLIDDYRDDFKNFEMPVSELVTPETSTHPSELECPGPSALPPEAICVATPVSRSKSVLRLCNGKRS</sequence>
<protein>
    <submittedName>
        <fullName evidence="1">Uncharacterized protein</fullName>
    </submittedName>
</protein>
<reference evidence="1 2" key="1">
    <citation type="journal article" date="2008" name="Nature">
        <title>The genome of the model beetle and pest Tribolium castaneum.</title>
        <authorList>
            <consortium name="Tribolium Genome Sequencing Consortium"/>
            <person name="Richards S."/>
            <person name="Gibbs R.A."/>
            <person name="Weinstock G.M."/>
            <person name="Brown S.J."/>
            <person name="Denell R."/>
            <person name="Beeman R.W."/>
            <person name="Gibbs R."/>
            <person name="Beeman R.W."/>
            <person name="Brown S.J."/>
            <person name="Bucher G."/>
            <person name="Friedrich M."/>
            <person name="Grimmelikhuijzen C.J."/>
            <person name="Klingler M."/>
            <person name="Lorenzen M."/>
            <person name="Richards S."/>
            <person name="Roth S."/>
            <person name="Schroder R."/>
            <person name="Tautz D."/>
            <person name="Zdobnov E.M."/>
            <person name="Muzny D."/>
            <person name="Gibbs R.A."/>
            <person name="Weinstock G.M."/>
            <person name="Attaway T."/>
            <person name="Bell S."/>
            <person name="Buhay C.J."/>
            <person name="Chandrabose M.N."/>
            <person name="Chavez D."/>
            <person name="Clerk-Blankenburg K.P."/>
            <person name="Cree A."/>
            <person name="Dao M."/>
            <person name="Davis C."/>
            <person name="Chacko J."/>
            <person name="Dinh H."/>
            <person name="Dugan-Rocha S."/>
            <person name="Fowler G."/>
            <person name="Garner T.T."/>
            <person name="Garnes J."/>
            <person name="Gnirke A."/>
            <person name="Hawes A."/>
            <person name="Hernandez J."/>
            <person name="Hines S."/>
            <person name="Holder M."/>
            <person name="Hume J."/>
            <person name="Jhangiani S.N."/>
            <person name="Joshi V."/>
            <person name="Khan Z.M."/>
            <person name="Jackson L."/>
            <person name="Kovar C."/>
            <person name="Kowis A."/>
            <person name="Lee S."/>
            <person name="Lewis L.R."/>
            <person name="Margolis J."/>
            <person name="Morgan M."/>
            <person name="Nazareth L.V."/>
            <person name="Nguyen N."/>
            <person name="Okwuonu G."/>
            <person name="Parker D."/>
            <person name="Richards S."/>
            <person name="Ruiz S.J."/>
            <person name="Santibanez J."/>
            <person name="Savard J."/>
            <person name="Scherer S.E."/>
            <person name="Schneider B."/>
            <person name="Sodergren E."/>
            <person name="Tautz D."/>
            <person name="Vattahil S."/>
            <person name="Villasana D."/>
            <person name="White C.S."/>
            <person name="Wright R."/>
            <person name="Park Y."/>
            <person name="Beeman R.W."/>
            <person name="Lord J."/>
            <person name="Oppert B."/>
            <person name="Lorenzen M."/>
            <person name="Brown S."/>
            <person name="Wang L."/>
            <person name="Savard J."/>
            <person name="Tautz D."/>
            <person name="Richards S."/>
            <person name="Weinstock G."/>
            <person name="Gibbs R.A."/>
            <person name="Liu Y."/>
            <person name="Worley K."/>
            <person name="Weinstock G."/>
            <person name="Elsik C.G."/>
            <person name="Reese J.T."/>
            <person name="Elhaik E."/>
            <person name="Landan G."/>
            <person name="Graur D."/>
            <person name="Arensburger P."/>
            <person name="Atkinson P."/>
            <person name="Beeman R.W."/>
            <person name="Beidler J."/>
            <person name="Brown S.J."/>
            <person name="Demuth J.P."/>
            <person name="Drury D.W."/>
            <person name="Du Y.Z."/>
            <person name="Fujiwara H."/>
            <person name="Lorenzen M."/>
            <person name="Maselli V."/>
            <person name="Osanai M."/>
            <person name="Park Y."/>
            <person name="Robertson H.M."/>
            <person name="Tu Z."/>
            <person name="Wang J.J."/>
            <person name="Wang S."/>
            <person name="Richards S."/>
            <person name="Song H."/>
            <person name="Zhang L."/>
            <person name="Sodergren E."/>
            <person name="Werner D."/>
            <person name="Stanke M."/>
            <person name="Morgenstern B."/>
            <person name="Solovyev V."/>
            <person name="Kosarev P."/>
            <person name="Brown G."/>
            <person name="Chen H.C."/>
            <person name="Ermolaeva O."/>
            <person name="Hlavina W."/>
            <person name="Kapustin Y."/>
            <person name="Kiryutin B."/>
            <person name="Kitts P."/>
            <person name="Maglott D."/>
            <person name="Pruitt K."/>
            <person name="Sapojnikov V."/>
            <person name="Souvorov A."/>
            <person name="Mackey A.J."/>
            <person name="Waterhouse R.M."/>
            <person name="Wyder S."/>
            <person name="Zdobnov E.M."/>
            <person name="Zdobnov E.M."/>
            <person name="Wyder S."/>
            <person name="Kriventseva E.V."/>
            <person name="Kadowaki T."/>
            <person name="Bork P."/>
            <person name="Aranda M."/>
            <person name="Bao R."/>
            <person name="Beermann A."/>
            <person name="Berns N."/>
            <person name="Bolognesi R."/>
            <person name="Bonneton F."/>
            <person name="Bopp D."/>
            <person name="Brown S.J."/>
            <person name="Bucher G."/>
            <person name="Butts T."/>
            <person name="Chaumot A."/>
            <person name="Denell R.E."/>
            <person name="Ferrier D.E."/>
            <person name="Friedrich M."/>
            <person name="Gordon C.M."/>
            <person name="Jindra M."/>
            <person name="Klingler M."/>
            <person name="Lan Q."/>
            <person name="Lattorff H.M."/>
            <person name="Laudet V."/>
            <person name="von Levetsow C."/>
            <person name="Liu Z."/>
            <person name="Lutz R."/>
            <person name="Lynch J.A."/>
            <person name="da Fonseca R.N."/>
            <person name="Posnien N."/>
            <person name="Reuter R."/>
            <person name="Roth S."/>
            <person name="Savard J."/>
            <person name="Schinko J.B."/>
            <person name="Schmitt C."/>
            <person name="Schoppmeier M."/>
            <person name="Schroder R."/>
            <person name="Shippy T.D."/>
            <person name="Simonnet F."/>
            <person name="Marques-Souza H."/>
            <person name="Tautz D."/>
            <person name="Tomoyasu Y."/>
            <person name="Trauner J."/>
            <person name="Van der Zee M."/>
            <person name="Vervoort M."/>
            <person name="Wittkopp N."/>
            <person name="Wimmer E.A."/>
            <person name="Yang X."/>
            <person name="Jones A.K."/>
            <person name="Sattelle D.B."/>
            <person name="Ebert P.R."/>
            <person name="Nelson D."/>
            <person name="Scott J.G."/>
            <person name="Beeman R.W."/>
            <person name="Muthukrishnan S."/>
            <person name="Kramer K.J."/>
            <person name="Arakane Y."/>
            <person name="Beeman R.W."/>
            <person name="Zhu Q."/>
            <person name="Hogenkamp D."/>
            <person name="Dixit R."/>
            <person name="Oppert B."/>
            <person name="Jiang H."/>
            <person name="Zou Z."/>
            <person name="Marshall J."/>
            <person name="Elpidina E."/>
            <person name="Vinokurov K."/>
            <person name="Oppert C."/>
            <person name="Zou Z."/>
            <person name="Evans J."/>
            <person name="Lu Z."/>
            <person name="Zhao P."/>
            <person name="Sumathipala N."/>
            <person name="Altincicek B."/>
            <person name="Vilcinskas A."/>
            <person name="Williams M."/>
            <person name="Hultmark D."/>
            <person name="Hetru C."/>
            <person name="Jiang H."/>
            <person name="Grimmelikhuijzen C.J."/>
            <person name="Hauser F."/>
            <person name="Cazzamali G."/>
            <person name="Williamson M."/>
            <person name="Park Y."/>
            <person name="Li B."/>
            <person name="Tanaka Y."/>
            <person name="Predel R."/>
            <person name="Neupert S."/>
            <person name="Schachtner J."/>
            <person name="Verleyen P."/>
            <person name="Raible F."/>
            <person name="Bork P."/>
            <person name="Friedrich M."/>
            <person name="Walden K.K."/>
            <person name="Robertson H.M."/>
            <person name="Angeli S."/>
            <person name="Foret S."/>
            <person name="Bucher G."/>
            <person name="Schuetz S."/>
            <person name="Maleszka R."/>
            <person name="Wimmer E.A."/>
            <person name="Beeman R.W."/>
            <person name="Lorenzen M."/>
            <person name="Tomoyasu Y."/>
            <person name="Miller S.C."/>
            <person name="Grossmann D."/>
            <person name="Bucher G."/>
        </authorList>
    </citation>
    <scope>NUCLEOTIDE SEQUENCE [LARGE SCALE GENOMIC DNA]</scope>
    <source>
        <strain evidence="1 2">Georgia GA2</strain>
    </source>
</reference>
<dbReference type="AlphaFoldDB" id="D6WBY6"/>
<evidence type="ECO:0000313" key="2">
    <source>
        <dbReference type="Proteomes" id="UP000007266"/>
    </source>
</evidence>
<accession>D6WBY6</accession>
<name>D6WBY6_TRICA</name>
<dbReference type="EMBL" id="KQ971309">
    <property type="protein sequence ID" value="EEZ99105.1"/>
    <property type="molecule type" value="Genomic_DNA"/>
</dbReference>
<reference evidence="1 2" key="2">
    <citation type="journal article" date="2010" name="Nucleic Acids Res.">
        <title>BeetleBase in 2010: revisions to provide comprehensive genomic information for Tribolium castaneum.</title>
        <authorList>
            <person name="Kim H.S."/>
            <person name="Murphy T."/>
            <person name="Xia J."/>
            <person name="Caragea D."/>
            <person name="Park Y."/>
            <person name="Beeman R.W."/>
            <person name="Lorenzen M.D."/>
            <person name="Butcher S."/>
            <person name="Manak J.R."/>
            <person name="Brown S.J."/>
        </authorList>
    </citation>
    <scope>GENOME REANNOTATION</scope>
    <source>
        <strain evidence="1 2">Georgia GA2</strain>
    </source>
</reference>
<dbReference type="Proteomes" id="UP000007266">
    <property type="component" value="Linkage group 2"/>
</dbReference>
<gene>
    <name evidence="1" type="primary">GLEAN_04998</name>
    <name evidence="1" type="ORF">TcasGA2_TC004998</name>
</gene>
<dbReference type="HOGENOM" id="CLU_2018161_0_0_1"/>
<proteinExistence type="predicted"/>
<keyword evidence="2" id="KW-1185">Reference proteome</keyword>
<organism evidence="1 2">
    <name type="scientific">Tribolium castaneum</name>
    <name type="common">Red flour beetle</name>
    <dbReference type="NCBI Taxonomy" id="7070"/>
    <lineage>
        <taxon>Eukaryota</taxon>
        <taxon>Metazoa</taxon>
        <taxon>Ecdysozoa</taxon>
        <taxon>Arthropoda</taxon>
        <taxon>Hexapoda</taxon>
        <taxon>Insecta</taxon>
        <taxon>Pterygota</taxon>
        <taxon>Neoptera</taxon>
        <taxon>Endopterygota</taxon>
        <taxon>Coleoptera</taxon>
        <taxon>Polyphaga</taxon>
        <taxon>Cucujiformia</taxon>
        <taxon>Tenebrionidae</taxon>
        <taxon>Tenebrionidae incertae sedis</taxon>
        <taxon>Tribolium</taxon>
    </lineage>
</organism>